<evidence type="ECO:0008006" key="5">
    <source>
        <dbReference type="Google" id="ProtNLM"/>
    </source>
</evidence>
<evidence type="ECO:0000313" key="3">
    <source>
        <dbReference type="EMBL" id="QMV42489.1"/>
    </source>
</evidence>
<feature type="transmembrane region" description="Helical" evidence="2">
    <location>
        <begin position="126"/>
        <end position="146"/>
    </location>
</feature>
<feature type="transmembrane region" description="Helical" evidence="2">
    <location>
        <begin position="158"/>
        <end position="183"/>
    </location>
</feature>
<gene>
    <name evidence="3" type="ORF">FPL14_15760</name>
</gene>
<dbReference type="EMBL" id="CP041969">
    <property type="protein sequence ID" value="QMV42489.1"/>
    <property type="molecule type" value="Genomic_DNA"/>
</dbReference>
<feature type="region of interest" description="Disordered" evidence="1">
    <location>
        <begin position="201"/>
        <end position="235"/>
    </location>
</feature>
<protein>
    <recommendedName>
        <fullName evidence="5">DUF4328 domain-containing protein</fullName>
    </recommendedName>
</protein>
<feature type="transmembrane region" description="Helical" evidence="2">
    <location>
        <begin position="83"/>
        <end position="105"/>
    </location>
</feature>
<dbReference type="RefSeq" id="WP_182298483.1">
    <property type="nucleotide sequence ID" value="NZ_CP041969.1"/>
</dbReference>
<sequence>MKLYSEVLSNVLKILLWALVALVSISLLCTVVLAIDVNLYVDYAYSLDGFVGICASVLYFIVLVIYLIWIYRVHVDLRDLFPFYSRTPGMSLACMMIPFFNFYGIPSTYYRMGQYMQRLPATLKQGRFISGLAAPLIILFFVTSGLTRVITRMEDPSATLYLVSSIFDVALYSVFLSLCILVSRGLKNASLSRQSAAAELDAPELSAPESETPKSDAPDWVSNNLAKGSEPTVKG</sequence>
<accession>A0A7G5BZV5</accession>
<feature type="transmembrane region" description="Helical" evidence="2">
    <location>
        <begin position="47"/>
        <end position="71"/>
    </location>
</feature>
<organism evidence="3 4">
    <name type="scientific">Cohnella cholangitidis</name>
    <dbReference type="NCBI Taxonomy" id="2598458"/>
    <lineage>
        <taxon>Bacteria</taxon>
        <taxon>Bacillati</taxon>
        <taxon>Bacillota</taxon>
        <taxon>Bacilli</taxon>
        <taxon>Bacillales</taxon>
        <taxon>Paenibacillaceae</taxon>
        <taxon>Cohnella</taxon>
    </lineage>
</organism>
<keyword evidence="2" id="KW-1133">Transmembrane helix</keyword>
<dbReference type="AlphaFoldDB" id="A0A7G5BZV5"/>
<keyword evidence="2" id="KW-0472">Membrane</keyword>
<feature type="transmembrane region" description="Helical" evidence="2">
    <location>
        <begin position="14"/>
        <end position="35"/>
    </location>
</feature>
<evidence type="ECO:0000256" key="1">
    <source>
        <dbReference type="SAM" id="MobiDB-lite"/>
    </source>
</evidence>
<dbReference type="KEGG" id="cchl:FPL14_15760"/>
<name>A0A7G5BZV5_9BACL</name>
<evidence type="ECO:0000313" key="4">
    <source>
        <dbReference type="Proteomes" id="UP000515679"/>
    </source>
</evidence>
<evidence type="ECO:0000256" key="2">
    <source>
        <dbReference type="SAM" id="Phobius"/>
    </source>
</evidence>
<reference evidence="3 4" key="1">
    <citation type="submission" date="2019-07" db="EMBL/GenBank/DDBJ databases">
        <authorList>
            <person name="Kim J.K."/>
            <person name="Cheong H.-M."/>
            <person name="Choi Y."/>
            <person name="Hwang K.J."/>
            <person name="Lee S."/>
            <person name="Choi C."/>
        </authorList>
    </citation>
    <scope>NUCLEOTIDE SEQUENCE [LARGE SCALE GENOMIC DNA]</scope>
    <source>
        <strain evidence="3 4">KS 22</strain>
    </source>
</reference>
<keyword evidence="2" id="KW-0812">Transmembrane</keyword>
<keyword evidence="4" id="KW-1185">Reference proteome</keyword>
<proteinExistence type="predicted"/>
<dbReference type="Proteomes" id="UP000515679">
    <property type="component" value="Chromosome"/>
</dbReference>